<reference evidence="1" key="2">
    <citation type="journal article" date="2015" name="Data Brief">
        <title>Shoot transcriptome of the giant reed, Arundo donax.</title>
        <authorList>
            <person name="Barrero R.A."/>
            <person name="Guerrero F.D."/>
            <person name="Moolhuijzen P."/>
            <person name="Goolsby J.A."/>
            <person name="Tidwell J."/>
            <person name="Bellgard S.E."/>
            <person name="Bellgard M.I."/>
        </authorList>
    </citation>
    <scope>NUCLEOTIDE SEQUENCE</scope>
    <source>
        <tissue evidence="1">Shoot tissue taken approximately 20 cm above the soil surface</tissue>
    </source>
</reference>
<accession>A0A0A9B1U1</accession>
<name>A0A0A9B1U1_ARUDO</name>
<organism evidence="1">
    <name type="scientific">Arundo donax</name>
    <name type="common">Giant reed</name>
    <name type="synonym">Donax arundinaceus</name>
    <dbReference type="NCBI Taxonomy" id="35708"/>
    <lineage>
        <taxon>Eukaryota</taxon>
        <taxon>Viridiplantae</taxon>
        <taxon>Streptophyta</taxon>
        <taxon>Embryophyta</taxon>
        <taxon>Tracheophyta</taxon>
        <taxon>Spermatophyta</taxon>
        <taxon>Magnoliopsida</taxon>
        <taxon>Liliopsida</taxon>
        <taxon>Poales</taxon>
        <taxon>Poaceae</taxon>
        <taxon>PACMAD clade</taxon>
        <taxon>Arundinoideae</taxon>
        <taxon>Arundineae</taxon>
        <taxon>Arundo</taxon>
    </lineage>
</organism>
<protein>
    <submittedName>
        <fullName evidence="1">Uncharacterized protein</fullName>
    </submittedName>
</protein>
<reference evidence="1" key="1">
    <citation type="submission" date="2014-09" db="EMBL/GenBank/DDBJ databases">
        <authorList>
            <person name="Magalhaes I.L.F."/>
            <person name="Oliveira U."/>
            <person name="Santos F.R."/>
            <person name="Vidigal T.H.D.A."/>
            <person name="Brescovit A.D."/>
            <person name="Santos A.J."/>
        </authorList>
    </citation>
    <scope>NUCLEOTIDE SEQUENCE</scope>
    <source>
        <tissue evidence="1">Shoot tissue taken approximately 20 cm above the soil surface</tissue>
    </source>
</reference>
<proteinExistence type="predicted"/>
<sequence>MKYKVISQKVELVHPQILRISRDDQAAAGKEKMTGEERMVDVVAVASSVNQSPVPQSCSDITK</sequence>
<evidence type="ECO:0000313" key="1">
    <source>
        <dbReference type="EMBL" id="JAD55095.1"/>
    </source>
</evidence>
<dbReference type="EMBL" id="GBRH01242800">
    <property type="protein sequence ID" value="JAD55095.1"/>
    <property type="molecule type" value="Transcribed_RNA"/>
</dbReference>
<dbReference type="AlphaFoldDB" id="A0A0A9B1U1"/>